<organism evidence="2 3">
    <name type="scientific">Phenylobacterium soli</name>
    <dbReference type="NCBI Taxonomy" id="2170551"/>
    <lineage>
        <taxon>Bacteria</taxon>
        <taxon>Pseudomonadati</taxon>
        <taxon>Pseudomonadota</taxon>
        <taxon>Alphaproteobacteria</taxon>
        <taxon>Caulobacterales</taxon>
        <taxon>Caulobacteraceae</taxon>
        <taxon>Phenylobacterium</taxon>
    </lineage>
</organism>
<dbReference type="Proteomes" id="UP000249254">
    <property type="component" value="Unassembled WGS sequence"/>
</dbReference>
<evidence type="ECO:0000313" key="3">
    <source>
        <dbReference type="Proteomes" id="UP000249254"/>
    </source>
</evidence>
<evidence type="ECO:0000256" key="1">
    <source>
        <dbReference type="SAM" id="MobiDB-lite"/>
    </source>
</evidence>
<accession>A0A328AP96</accession>
<comment type="caution">
    <text evidence="2">The sequence shown here is derived from an EMBL/GenBank/DDBJ whole genome shotgun (WGS) entry which is preliminary data.</text>
</comment>
<dbReference type="NCBIfam" id="TIGR04433">
    <property type="entry name" value="UrcA_uranyl"/>
    <property type="match status" value="1"/>
</dbReference>
<sequence>MARMRLRTAVRTGRSLSSGRSPSGPPIEGTGTMQRKLLALVSASACLAAGLLPTAAAAQDVGTMKVVVGGLDLRSDAGAKLALDRIRIAADRFCDDGSRELSRRAEIAKCRAAMTYRGVTKLDAPLVTARYEGTGASPAIQLARR</sequence>
<proteinExistence type="predicted"/>
<dbReference type="AlphaFoldDB" id="A0A328AP96"/>
<feature type="region of interest" description="Disordered" evidence="1">
    <location>
        <begin position="1"/>
        <end position="31"/>
    </location>
</feature>
<evidence type="ECO:0008006" key="4">
    <source>
        <dbReference type="Google" id="ProtNLM"/>
    </source>
</evidence>
<evidence type="ECO:0000313" key="2">
    <source>
        <dbReference type="EMBL" id="RAK56141.1"/>
    </source>
</evidence>
<gene>
    <name evidence="2" type="ORF">DJ017_17285</name>
</gene>
<dbReference type="InterPro" id="IPR030972">
    <property type="entry name" value="UrcA_uranyl"/>
</dbReference>
<dbReference type="RefSeq" id="WP_111529889.1">
    <property type="nucleotide sequence ID" value="NZ_QFYQ01000001.1"/>
</dbReference>
<name>A0A328AP96_9CAUL</name>
<keyword evidence="3" id="KW-1185">Reference proteome</keyword>
<dbReference type="EMBL" id="QFYQ01000001">
    <property type="protein sequence ID" value="RAK56141.1"/>
    <property type="molecule type" value="Genomic_DNA"/>
</dbReference>
<feature type="compositionally biased region" description="Low complexity" evidence="1">
    <location>
        <begin position="11"/>
        <end position="22"/>
    </location>
</feature>
<reference evidence="3" key="1">
    <citation type="submission" date="2018-05" db="EMBL/GenBank/DDBJ databases">
        <authorList>
            <person name="Li X."/>
        </authorList>
    </citation>
    <scope>NUCLEOTIDE SEQUENCE [LARGE SCALE GENOMIC DNA]</scope>
    <source>
        <strain evidence="3">LX32</strain>
    </source>
</reference>
<protein>
    <recommendedName>
        <fullName evidence="4">UrcA family protein</fullName>
    </recommendedName>
</protein>